<evidence type="ECO:0000256" key="1">
    <source>
        <dbReference type="ARBA" id="ARBA00008668"/>
    </source>
</evidence>
<reference evidence="4" key="2">
    <citation type="submission" date="2023-05" db="EMBL/GenBank/DDBJ databases">
        <authorList>
            <person name="Schelkunov M.I."/>
        </authorList>
    </citation>
    <scope>NUCLEOTIDE SEQUENCE</scope>
    <source>
        <strain evidence="4">Hsosn_3</strain>
        <tissue evidence="4">Leaf</tissue>
    </source>
</reference>
<dbReference type="GO" id="GO:0016042">
    <property type="term" value="P:lipid catabolic process"/>
    <property type="evidence" value="ECO:0007669"/>
    <property type="project" value="UniProtKB-KW"/>
</dbReference>
<dbReference type="InterPro" id="IPR001087">
    <property type="entry name" value="GDSL"/>
</dbReference>
<keyword evidence="3" id="KW-0443">Lipid metabolism</keyword>
<keyword evidence="3" id="KW-0442">Lipid degradation</keyword>
<keyword evidence="5" id="KW-1185">Reference proteome</keyword>
<evidence type="ECO:0000256" key="3">
    <source>
        <dbReference type="ARBA" id="ARBA00022963"/>
    </source>
</evidence>
<evidence type="ECO:0000313" key="4">
    <source>
        <dbReference type="EMBL" id="KAK1391858.1"/>
    </source>
</evidence>
<dbReference type="AlphaFoldDB" id="A0AAD8IVQ4"/>
<dbReference type="EMBL" id="JAUIZM010000003">
    <property type="protein sequence ID" value="KAK1391858.1"/>
    <property type="molecule type" value="Genomic_DNA"/>
</dbReference>
<dbReference type="GO" id="GO:0016788">
    <property type="term" value="F:hydrolase activity, acting on ester bonds"/>
    <property type="evidence" value="ECO:0007669"/>
    <property type="project" value="InterPro"/>
</dbReference>
<dbReference type="Pfam" id="PF00657">
    <property type="entry name" value="Lipase_GDSL"/>
    <property type="match status" value="1"/>
</dbReference>
<dbReference type="CDD" id="cd01837">
    <property type="entry name" value="SGNH_plant_lipase_like"/>
    <property type="match status" value="1"/>
</dbReference>
<dbReference type="PANTHER" id="PTHR45648">
    <property type="entry name" value="GDSL LIPASE/ACYLHYDROLASE FAMILY PROTEIN (AFU_ORTHOLOGUE AFUA_4G14700)"/>
    <property type="match status" value="1"/>
</dbReference>
<sequence length="329" mass="36760">MYVLGDSLVDVGNNNYLRLSLDKADFSHNGVDFPTGPTGRFCNGKNTADFIAEKLGLPSPPAYFSLSNRDINTTILTGVSFASGGAGILNGTYSTFRQAISLSKQVDYYTAVYETLVQELGFDTTQKHLSKSLFVIVIGSNDLKRYFSDSEISKSITPQDYVNSMVSAINDIFKQLYGLGARKFILAGVPVVGCTPKLRIQNETLTCHEELNFWVTKYNDGLKSVLQKFKFEFNDTSYSYFDTYSALNDFIQNPNTYGFIEVQSACCGLGKLRAAVPCLPISEYCSNRNDYLFWDLYHPTEKTASMFIDMFYNASQYVTPINISQLVSL</sequence>
<dbReference type="Proteomes" id="UP001237642">
    <property type="component" value="Unassembled WGS sequence"/>
</dbReference>
<name>A0AAD8IVQ4_9APIA</name>
<dbReference type="Gene3D" id="3.40.50.1110">
    <property type="entry name" value="SGNH hydrolase"/>
    <property type="match status" value="1"/>
</dbReference>
<keyword evidence="2 4" id="KW-0378">Hydrolase</keyword>
<gene>
    <name evidence="4" type="ORF">POM88_010914</name>
</gene>
<reference evidence="4" key="1">
    <citation type="submission" date="2023-02" db="EMBL/GenBank/DDBJ databases">
        <title>Genome of toxic invasive species Heracleum sosnowskyi carries increased number of genes despite the absence of recent whole-genome duplications.</title>
        <authorList>
            <person name="Schelkunov M."/>
            <person name="Shtratnikova V."/>
            <person name="Makarenko M."/>
            <person name="Klepikova A."/>
            <person name="Omelchenko D."/>
            <person name="Novikova G."/>
            <person name="Obukhova E."/>
            <person name="Bogdanov V."/>
            <person name="Penin A."/>
            <person name="Logacheva M."/>
        </authorList>
    </citation>
    <scope>NUCLEOTIDE SEQUENCE</scope>
    <source>
        <strain evidence="4">Hsosn_3</strain>
        <tissue evidence="4">Leaf</tissue>
    </source>
</reference>
<proteinExistence type="inferred from homology"/>
<accession>A0AAD8IVQ4</accession>
<dbReference type="InterPro" id="IPR051058">
    <property type="entry name" value="GDSL_Est/Lipase"/>
</dbReference>
<dbReference type="PANTHER" id="PTHR45648:SF106">
    <property type="entry name" value="ANTHER-SPECIFIC PROLINE-RICH PROTEIN APG"/>
    <property type="match status" value="1"/>
</dbReference>
<evidence type="ECO:0000256" key="2">
    <source>
        <dbReference type="ARBA" id="ARBA00022801"/>
    </source>
</evidence>
<comment type="caution">
    <text evidence="4">The sequence shown here is derived from an EMBL/GenBank/DDBJ whole genome shotgun (WGS) entry which is preliminary data.</text>
</comment>
<dbReference type="SUPFAM" id="SSF52266">
    <property type="entry name" value="SGNH hydrolase"/>
    <property type="match status" value="1"/>
</dbReference>
<organism evidence="4 5">
    <name type="scientific">Heracleum sosnowskyi</name>
    <dbReference type="NCBI Taxonomy" id="360622"/>
    <lineage>
        <taxon>Eukaryota</taxon>
        <taxon>Viridiplantae</taxon>
        <taxon>Streptophyta</taxon>
        <taxon>Embryophyta</taxon>
        <taxon>Tracheophyta</taxon>
        <taxon>Spermatophyta</taxon>
        <taxon>Magnoliopsida</taxon>
        <taxon>eudicotyledons</taxon>
        <taxon>Gunneridae</taxon>
        <taxon>Pentapetalae</taxon>
        <taxon>asterids</taxon>
        <taxon>campanulids</taxon>
        <taxon>Apiales</taxon>
        <taxon>Apiaceae</taxon>
        <taxon>Apioideae</taxon>
        <taxon>apioid superclade</taxon>
        <taxon>Tordylieae</taxon>
        <taxon>Tordyliinae</taxon>
        <taxon>Heracleum</taxon>
    </lineage>
</organism>
<protein>
    <submittedName>
        <fullName evidence="4">SGNH hydrolase-type esterase domain-containing protein</fullName>
    </submittedName>
</protein>
<dbReference type="InterPro" id="IPR036514">
    <property type="entry name" value="SGNH_hydro_sf"/>
</dbReference>
<evidence type="ECO:0000313" key="5">
    <source>
        <dbReference type="Proteomes" id="UP001237642"/>
    </source>
</evidence>
<dbReference type="InterPro" id="IPR035669">
    <property type="entry name" value="SGNH_plant_lipase-like"/>
</dbReference>
<comment type="similarity">
    <text evidence="1">Belongs to the 'GDSL' lipolytic enzyme family.</text>
</comment>